<dbReference type="InterPro" id="IPR007712">
    <property type="entry name" value="RelE/ParE_toxin"/>
</dbReference>
<dbReference type="STRING" id="655015.B1812_10485"/>
<dbReference type="Gene3D" id="3.30.2310.20">
    <property type="entry name" value="RelE-like"/>
    <property type="match status" value="1"/>
</dbReference>
<evidence type="ECO:0000313" key="2">
    <source>
        <dbReference type="EMBL" id="ARN81428.1"/>
    </source>
</evidence>
<keyword evidence="1" id="KW-1277">Toxin-antitoxin system</keyword>
<dbReference type="InterPro" id="IPR035093">
    <property type="entry name" value="RelE/ParE_toxin_dom_sf"/>
</dbReference>
<reference evidence="2 3" key="1">
    <citation type="submission" date="2017-02" db="EMBL/GenBank/DDBJ databases">
        <authorList>
            <person name="Peterson S.W."/>
        </authorList>
    </citation>
    <scope>NUCLEOTIDE SEQUENCE [LARGE SCALE GENOMIC DNA]</scope>
    <source>
        <strain evidence="2 3">S285</strain>
    </source>
</reference>
<dbReference type="RefSeq" id="WP_085771535.1">
    <property type="nucleotide sequence ID" value="NZ_AP027149.1"/>
</dbReference>
<dbReference type="AlphaFoldDB" id="A0A1W6MUZ5"/>
<proteinExistence type="predicted"/>
<keyword evidence="3" id="KW-1185">Reference proteome</keyword>
<dbReference type="Proteomes" id="UP000193978">
    <property type="component" value="Chromosome"/>
</dbReference>
<name>A0A1W6MUZ5_9HYPH</name>
<evidence type="ECO:0000256" key="1">
    <source>
        <dbReference type="ARBA" id="ARBA00022649"/>
    </source>
</evidence>
<gene>
    <name evidence="2" type="ORF">B1812_10485</name>
</gene>
<evidence type="ECO:0008006" key="4">
    <source>
        <dbReference type="Google" id="ProtNLM"/>
    </source>
</evidence>
<sequence length="107" mass="12190">MTRKVAFSNATLRDLDEIFEYLAEQSQDLARARRLLDSILDHLEKIASFSTMFGRPRDELALGLRGFAYKKYVIYLRYEGKSLLVVNILHARRDAQALFGPEGGPSP</sequence>
<evidence type="ECO:0000313" key="3">
    <source>
        <dbReference type="Proteomes" id="UP000193978"/>
    </source>
</evidence>
<protein>
    <recommendedName>
        <fullName evidence="4">Plasmid stabilization protein</fullName>
    </recommendedName>
</protein>
<accession>A0A1W6MUZ5</accession>
<dbReference type="EMBL" id="CP019948">
    <property type="protein sequence ID" value="ARN81428.1"/>
    <property type="molecule type" value="Genomic_DNA"/>
</dbReference>
<dbReference type="OrthoDB" id="5457915at2"/>
<organism evidence="2 3">
    <name type="scientific">Methylocystis bryophila</name>
    <dbReference type="NCBI Taxonomy" id="655015"/>
    <lineage>
        <taxon>Bacteria</taxon>
        <taxon>Pseudomonadati</taxon>
        <taxon>Pseudomonadota</taxon>
        <taxon>Alphaproteobacteria</taxon>
        <taxon>Hyphomicrobiales</taxon>
        <taxon>Methylocystaceae</taxon>
        <taxon>Methylocystis</taxon>
    </lineage>
</organism>
<dbReference type="Pfam" id="PF05016">
    <property type="entry name" value="ParE_toxin"/>
    <property type="match status" value="1"/>
</dbReference>
<dbReference type="KEGG" id="mbry:B1812_10485"/>